<keyword evidence="3" id="KW-1188">Viral release from host cell</keyword>
<dbReference type="GO" id="GO:0015074">
    <property type="term" value="P:DNA integration"/>
    <property type="evidence" value="ECO:0007669"/>
    <property type="project" value="UniProtKB-KW"/>
</dbReference>
<comment type="catalytic activity">
    <reaction evidence="20">
        <text>DNA(n) + a 2'-deoxyribonucleoside 5'-triphosphate = DNA(n+1) + diphosphate</text>
        <dbReference type="Rhea" id="RHEA:22508"/>
        <dbReference type="Rhea" id="RHEA-COMP:17339"/>
        <dbReference type="Rhea" id="RHEA-COMP:17340"/>
        <dbReference type="ChEBI" id="CHEBI:33019"/>
        <dbReference type="ChEBI" id="CHEBI:61560"/>
        <dbReference type="ChEBI" id="CHEBI:173112"/>
        <dbReference type="EC" id="2.7.7.7"/>
    </reaction>
</comment>
<dbReference type="GO" id="GO:0005524">
    <property type="term" value="F:ATP binding"/>
    <property type="evidence" value="ECO:0007669"/>
    <property type="project" value="UniProtKB-KW"/>
</dbReference>
<evidence type="ECO:0000256" key="11">
    <source>
        <dbReference type="ARBA" id="ARBA00022840"/>
    </source>
</evidence>
<keyword evidence="9" id="KW-0255">Endonuclease</keyword>
<dbReference type="Proteomes" id="UP001212997">
    <property type="component" value="Unassembled WGS sequence"/>
</dbReference>
<dbReference type="EMBL" id="JANAWD010000374">
    <property type="protein sequence ID" value="KAJ3480456.1"/>
    <property type="molecule type" value="Genomic_DNA"/>
</dbReference>
<evidence type="ECO:0000256" key="1">
    <source>
        <dbReference type="ARBA" id="ARBA00002180"/>
    </source>
</evidence>
<keyword evidence="17" id="KW-0917">Virion maturation</keyword>
<keyword evidence="5" id="KW-0548">Nucleotidyltransferase</keyword>
<evidence type="ECO:0000256" key="5">
    <source>
        <dbReference type="ARBA" id="ARBA00022695"/>
    </source>
</evidence>
<evidence type="ECO:0000256" key="14">
    <source>
        <dbReference type="ARBA" id="ARBA00022908"/>
    </source>
</evidence>
<evidence type="ECO:0000256" key="3">
    <source>
        <dbReference type="ARBA" id="ARBA00022612"/>
    </source>
</evidence>
<keyword evidence="13" id="KW-0694">RNA-binding</keyword>
<dbReference type="PANTHER" id="PTHR42648:SF11">
    <property type="entry name" value="TRANSPOSON TY4-P GAG-POL POLYPROTEIN"/>
    <property type="match status" value="1"/>
</dbReference>
<keyword evidence="7" id="KW-0479">Metal-binding</keyword>
<keyword evidence="14" id="KW-0229">DNA integration</keyword>
<evidence type="ECO:0000256" key="9">
    <source>
        <dbReference type="ARBA" id="ARBA00022759"/>
    </source>
</evidence>
<keyword evidence="4" id="KW-0645">Protease</keyword>
<keyword evidence="6" id="KW-0540">Nuclease</keyword>
<keyword evidence="23" id="KW-1185">Reference proteome</keyword>
<evidence type="ECO:0000256" key="12">
    <source>
        <dbReference type="ARBA" id="ARBA00022842"/>
    </source>
</evidence>
<feature type="domain" description="Integrase catalytic" evidence="21">
    <location>
        <begin position="182"/>
        <end position="313"/>
    </location>
</feature>
<dbReference type="InterPro" id="IPR012337">
    <property type="entry name" value="RNaseH-like_sf"/>
</dbReference>
<keyword evidence="10" id="KW-0378">Hydrolase</keyword>
<gene>
    <name evidence="22" type="ORF">NLI96_g8336</name>
</gene>
<protein>
    <recommendedName>
        <fullName evidence="21">Integrase catalytic domain-containing protein</fullName>
    </recommendedName>
</protein>
<comment type="function">
    <text evidence="1">The aspartyl protease (PR) mediates the proteolytic cleavages of the Gag and Gag-Pol polyproteins after assembly of the VLP.</text>
</comment>
<keyword evidence="12" id="KW-0460">Magnesium</keyword>
<evidence type="ECO:0000256" key="2">
    <source>
        <dbReference type="ARBA" id="ARBA00022578"/>
    </source>
</evidence>
<dbReference type="PROSITE" id="PS50994">
    <property type="entry name" value="INTEGRASE"/>
    <property type="match status" value="1"/>
</dbReference>
<evidence type="ECO:0000256" key="6">
    <source>
        <dbReference type="ARBA" id="ARBA00022722"/>
    </source>
</evidence>
<dbReference type="Pfam" id="PF22936">
    <property type="entry name" value="Pol_BBD"/>
    <property type="match status" value="1"/>
</dbReference>
<organism evidence="22 23">
    <name type="scientific">Meripilus lineatus</name>
    <dbReference type="NCBI Taxonomy" id="2056292"/>
    <lineage>
        <taxon>Eukaryota</taxon>
        <taxon>Fungi</taxon>
        <taxon>Dikarya</taxon>
        <taxon>Basidiomycota</taxon>
        <taxon>Agaricomycotina</taxon>
        <taxon>Agaricomycetes</taxon>
        <taxon>Polyporales</taxon>
        <taxon>Meripilaceae</taxon>
        <taxon>Meripilus</taxon>
    </lineage>
</organism>
<keyword evidence="18" id="KW-0233">DNA recombination</keyword>
<evidence type="ECO:0000256" key="19">
    <source>
        <dbReference type="ARBA" id="ARBA00048173"/>
    </source>
</evidence>
<evidence type="ECO:0000256" key="7">
    <source>
        <dbReference type="ARBA" id="ARBA00022723"/>
    </source>
</evidence>
<dbReference type="GO" id="GO:0003723">
    <property type="term" value="F:RNA binding"/>
    <property type="evidence" value="ECO:0007669"/>
    <property type="project" value="UniProtKB-KW"/>
</dbReference>
<dbReference type="PANTHER" id="PTHR42648">
    <property type="entry name" value="TRANSPOSASE, PUTATIVE-RELATED"/>
    <property type="match status" value="1"/>
</dbReference>
<dbReference type="Pfam" id="PF13976">
    <property type="entry name" value="gag_pre-integrs"/>
    <property type="match status" value="1"/>
</dbReference>
<evidence type="ECO:0000256" key="20">
    <source>
        <dbReference type="ARBA" id="ARBA00049244"/>
    </source>
</evidence>
<evidence type="ECO:0000313" key="23">
    <source>
        <dbReference type="Proteomes" id="UP001212997"/>
    </source>
</evidence>
<dbReference type="InterPro" id="IPR039537">
    <property type="entry name" value="Retrotran_Ty1/copia-like"/>
</dbReference>
<sequence length="313" mass="35608">MTPHRHWFHIFVPWRVPVRIANGQIFYSEGKGTVLFIPRGSNRPTVAITDVLYVPELGCNLFSPLHLTQHKGFSIAITKDLISFQRDTVTLLYATVTDTNVGILNGQVQVQQHAQSSQVVLDRSLLHRRLGHISQDRLESLLKNKLVVNLKLDSETPMSGPCEACILGKQHRTPFPQQAENRHSLPLDLIFSDVHGPLPTQTIQGYRYWITFLDDATKFCYVALLRKKSEAFQAFQIYKAYAENLLSRRIGTLRDDKGGEYISTEWNDYMKLHGIRREHTVRSTPQQNGAAERINRTLVEGVTAMLVESHLPA</sequence>
<comment type="catalytic activity">
    <reaction evidence="19">
        <text>DNA(n) + a 2'-deoxyribonucleoside 5'-triphosphate = DNA(n+1) + diphosphate</text>
        <dbReference type="Rhea" id="RHEA:22508"/>
        <dbReference type="Rhea" id="RHEA-COMP:17339"/>
        <dbReference type="Rhea" id="RHEA-COMP:17340"/>
        <dbReference type="ChEBI" id="CHEBI:33019"/>
        <dbReference type="ChEBI" id="CHEBI:61560"/>
        <dbReference type="ChEBI" id="CHEBI:173112"/>
        <dbReference type="EC" id="2.7.7.49"/>
    </reaction>
</comment>
<dbReference type="GO" id="GO:0004519">
    <property type="term" value="F:endonuclease activity"/>
    <property type="evidence" value="ECO:0007669"/>
    <property type="project" value="UniProtKB-KW"/>
</dbReference>
<dbReference type="Gene3D" id="3.30.420.10">
    <property type="entry name" value="Ribonuclease H-like superfamily/Ribonuclease H"/>
    <property type="match status" value="1"/>
</dbReference>
<evidence type="ECO:0000256" key="13">
    <source>
        <dbReference type="ARBA" id="ARBA00022884"/>
    </source>
</evidence>
<dbReference type="InterPro" id="IPR054722">
    <property type="entry name" value="PolX-like_BBD"/>
</dbReference>
<dbReference type="GO" id="GO:0003887">
    <property type="term" value="F:DNA-directed DNA polymerase activity"/>
    <property type="evidence" value="ECO:0007669"/>
    <property type="project" value="UniProtKB-KW"/>
</dbReference>
<evidence type="ECO:0000313" key="22">
    <source>
        <dbReference type="EMBL" id="KAJ3480456.1"/>
    </source>
</evidence>
<dbReference type="InterPro" id="IPR036397">
    <property type="entry name" value="RNaseH_sf"/>
</dbReference>
<dbReference type="AlphaFoldDB" id="A0AAD5UXI8"/>
<dbReference type="InterPro" id="IPR001584">
    <property type="entry name" value="Integrase_cat-core"/>
</dbReference>
<comment type="caution">
    <text evidence="22">The sequence shown here is derived from an EMBL/GenBank/DDBJ whole genome shotgun (WGS) entry which is preliminary data.</text>
</comment>
<dbReference type="GO" id="GO:0008233">
    <property type="term" value="F:peptidase activity"/>
    <property type="evidence" value="ECO:0007669"/>
    <property type="project" value="UniProtKB-KW"/>
</dbReference>
<keyword evidence="2" id="KW-0815">Transposition</keyword>
<evidence type="ECO:0000256" key="16">
    <source>
        <dbReference type="ARBA" id="ARBA00022932"/>
    </source>
</evidence>
<evidence type="ECO:0000256" key="10">
    <source>
        <dbReference type="ARBA" id="ARBA00022801"/>
    </source>
</evidence>
<name>A0AAD5UXI8_9APHY</name>
<keyword evidence="8" id="KW-0547">Nucleotide-binding</keyword>
<dbReference type="SUPFAM" id="SSF53098">
    <property type="entry name" value="Ribonuclease H-like"/>
    <property type="match status" value="1"/>
</dbReference>
<evidence type="ECO:0000259" key="21">
    <source>
        <dbReference type="PROSITE" id="PS50994"/>
    </source>
</evidence>
<dbReference type="GO" id="GO:0006508">
    <property type="term" value="P:proteolysis"/>
    <property type="evidence" value="ECO:0007669"/>
    <property type="project" value="UniProtKB-KW"/>
</dbReference>
<dbReference type="GO" id="GO:0006310">
    <property type="term" value="P:DNA recombination"/>
    <property type="evidence" value="ECO:0007669"/>
    <property type="project" value="UniProtKB-KW"/>
</dbReference>
<dbReference type="InterPro" id="IPR025724">
    <property type="entry name" value="GAG-pre-integrase_dom"/>
</dbReference>
<dbReference type="GO" id="GO:0032196">
    <property type="term" value="P:transposition"/>
    <property type="evidence" value="ECO:0007669"/>
    <property type="project" value="UniProtKB-KW"/>
</dbReference>
<accession>A0AAD5UXI8</accession>
<evidence type="ECO:0000256" key="4">
    <source>
        <dbReference type="ARBA" id="ARBA00022670"/>
    </source>
</evidence>
<evidence type="ECO:0000256" key="17">
    <source>
        <dbReference type="ARBA" id="ARBA00023113"/>
    </source>
</evidence>
<dbReference type="GO" id="GO:0003964">
    <property type="term" value="F:RNA-directed DNA polymerase activity"/>
    <property type="evidence" value="ECO:0007669"/>
    <property type="project" value="UniProtKB-KW"/>
</dbReference>
<evidence type="ECO:0000256" key="18">
    <source>
        <dbReference type="ARBA" id="ARBA00023172"/>
    </source>
</evidence>
<dbReference type="GO" id="GO:0046872">
    <property type="term" value="F:metal ion binding"/>
    <property type="evidence" value="ECO:0007669"/>
    <property type="project" value="UniProtKB-KW"/>
</dbReference>
<keyword evidence="16" id="KW-0239">DNA-directed DNA polymerase</keyword>
<evidence type="ECO:0000256" key="15">
    <source>
        <dbReference type="ARBA" id="ARBA00022918"/>
    </source>
</evidence>
<keyword evidence="16" id="KW-0808">Transferase</keyword>
<reference evidence="22" key="1">
    <citation type="submission" date="2022-07" db="EMBL/GenBank/DDBJ databases">
        <title>Genome Sequence of Physisporinus lineatus.</title>
        <authorList>
            <person name="Buettner E."/>
        </authorList>
    </citation>
    <scope>NUCLEOTIDE SEQUENCE</scope>
    <source>
        <strain evidence="22">VT162</strain>
    </source>
</reference>
<dbReference type="GO" id="GO:0005634">
    <property type="term" value="C:nucleus"/>
    <property type="evidence" value="ECO:0007669"/>
    <property type="project" value="UniProtKB-ARBA"/>
</dbReference>
<keyword evidence="11" id="KW-0067">ATP-binding</keyword>
<evidence type="ECO:0000256" key="8">
    <source>
        <dbReference type="ARBA" id="ARBA00022741"/>
    </source>
</evidence>
<keyword evidence="15" id="KW-0695">RNA-directed DNA polymerase</keyword>
<proteinExistence type="predicted"/>